<gene>
    <name evidence="3" type="ORF">CAOG_008291</name>
</gene>
<dbReference type="AlphaFoldDB" id="A0A0D2WYW9"/>
<keyword evidence="4" id="KW-1185">Reference proteome</keyword>
<evidence type="ECO:0000313" key="4">
    <source>
        <dbReference type="Proteomes" id="UP000008743"/>
    </source>
</evidence>
<reference evidence="4" key="1">
    <citation type="submission" date="2011-02" db="EMBL/GenBank/DDBJ databases">
        <title>The Genome Sequence of Capsaspora owczarzaki ATCC 30864.</title>
        <authorList>
            <person name="Russ C."/>
            <person name="Cuomo C."/>
            <person name="Burger G."/>
            <person name="Gray M.W."/>
            <person name="Holland P.W.H."/>
            <person name="King N."/>
            <person name="Lang F.B.F."/>
            <person name="Roger A.J."/>
            <person name="Ruiz-Trillo I."/>
            <person name="Young S.K."/>
            <person name="Zeng Q."/>
            <person name="Gargeya S."/>
            <person name="Alvarado L."/>
            <person name="Berlin A."/>
            <person name="Chapman S.B."/>
            <person name="Chen Z."/>
            <person name="Freedman E."/>
            <person name="Gellesch M."/>
            <person name="Goldberg J."/>
            <person name="Griggs A."/>
            <person name="Gujja S."/>
            <person name="Heilman E."/>
            <person name="Heiman D."/>
            <person name="Howarth C."/>
            <person name="Mehta T."/>
            <person name="Neiman D."/>
            <person name="Pearson M."/>
            <person name="Roberts A."/>
            <person name="Saif S."/>
            <person name="Shea T."/>
            <person name="Shenoy N."/>
            <person name="Sisk P."/>
            <person name="Stolte C."/>
            <person name="Sykes S."/>
            <person name="White J."/>
            <person name="Yandava C."/>
            <person name="Haas B."/>
            <person name="Nusbaum C."/>
            <person name="Birren B."/>
        </authorList>
    </citation>
    <scope>NUCLEOTIDE SEQUENCE</scope>
    <source>
        <strain evidence="4">ATCC 30864</strain>
    </source>
</reference>
<dbReference type="Proteomes" id="UP000008743">
    <property type="component" value="Unassembled WGS sequence"/>
</dbReference>
<evidence type="ECO:0000256" key="1">
    <source>
        <dbReference type="SAM" id="Coils"/>
    </source>
</evidence>
<protein>
    <submittedName>
        <fullName evidence="3">Uncharacterized protein</fullName>
    </submittedName>
</protein>
<feature type="coiled-coil region" evidence="1">
    <location>
        <begin position="4"/>
        <end position="35"/>
    </location>
</feature>
<accession>A0A0D2WYW9</accession>
<proteinExistence type="predicted"/>
<dbReference type="EMBL" id="KE346384">
    <property type="protein sequence ID" value="KJE98313.1"/>
    <property type="molecule type" value="Genomic_DNA"/>
</dbReference>
<feature type="region of interest" description="Disordered" evidence="2">
    <location>
        <begin position="71"/>
        <end position="154"/>
    </location>
</feature>
<name>A0A0D2WYW9_CAPO3</name>
<organism evidence="3 4">
    <name type="scientific">Capsaspora owczarzaki (strain ATCC 30864)</name>
    <dbReference type="NCBI Taxonomy" id="595528"/>
    <lineage>
        <taxon>Eukaryota</taxon>
        <taxon>Filasterea</taxon>
        <taxon>Capsaspora</taxon>
    </lineage>
</organism>
<keyword evidence="1" id="KW-0175">Coiled coil</keyword>
<evidence type="ECO:0000256" key="2">
    <source>
        <dbReference type="SAM" id="MobiDB-lite"/>
    </source>
</evidence>
<feature type="compositionally biased region" description="Low complexity" evidence="2">
    <location>
        <begin position="77"/>
        <end position="101"/>
    </location>
</feature>
<dbReference type="InParanoid" id="A0A0D2WYW9"/>
<sequence length="154" mass="16486">MQAMAASEQQLLESSQQLQQEMKRLMQQALALEHTLLHHQCTNARGGLTPREVEQLSIDLRAVHAGTYVEPQDLGDSNAAPAASRESAPPRSSAVAALRSSILHKRRSAAQPSPPAGPESEVGHVSSRNAAIPQPPPQPKRLSAKLSKKQQIGG</sequence>
<evidence type="ECO:0000313" key="3">
    <source>
        <dbReference type="EMBL" id="KJE98313.1"/>
    </source>
</evidence>